<dbReference type="Gene3D" id="2.10.70.100">
    <property type="match status" value="1"/>
</dbReference>
<accession>A0A0F6W5Z7</accession>
<comment type="catalytic activity">
    <reaction evidence="1">
        <text>ATP + protein L-histidine = ADP + protein N-phospho-L-histidine.</text>
        <dbReference type="EC" id="2.7.13.3"/>
    </reaction>
</comment>
<dbReference type="STRING" id="927083.DB32_005441"/>
<dbReference type="CDD" id="cd00082">
    <property type="entry name" value="HisKA"/>
    <property type="match status" value="1"/>
</dbReference>
<dbReference type="SUPFAM" id="SSF47384">
    <property type="entry name" value="Homodimeric domain of signal transducing histidine kinase"/>
    <property type="match status" value="1"/>
</dbReference>
<dbReference type="Gene3D" id="3.30.450.20">
    <property type="entry name" value="PAS domain"/>
    <property type="match status" value="2"/>
</dbReference>
<dbReference type="EC" id="2.7.13.3" evidence="2"/>
<sequence>MLARWSARDGGAPDRDAERLALLERCMGSLDGSCDLEPAPCHDVASAHQLAGTTAALVHLGAVLRDLTLCDSDAAVRLRALSSTVDRALDAHIAALEVGVERAFAIPDLAVRDDVGAPDEVDYVWDVATDSMSWIDRRRVRTVPAAQHFGHTRAVFHTHIHADDRDRVARTLRESIARDDELFWSEYRLQRVDGTWGDVLDRAVLVRSGGRVVHALGHLRERTMVRRLVRELEDAKERLEAANAAAQIGTFRVDRERLVTVRDATLNRILGRPAEPSVHAYGETLAWVHPGDRERLGAELDRAMMDGSVAPIECRVFRPDGTTRWVRGRARGLRTEDGTLRWLTGAVLDVTDEHEHAVERQRLLDEARRSRAEAEAMGRAKQEFLALVSHELRGPLNAMLGWLSLIRSGKLDPAQVDRALATLDRNAHAQSRLIEDLLDMSRVLAGKMRLELDVIDVAALASDAVASWEPAALAKSIALSSAGCRGERALVLGDAARLQQVLSNLVGNAIKFTPRGGRVAITVTCSPDRVRITVRDTGPGIPESERPRIFESFRQAGSDGGRREAGLGLGLALVKTLVELHGGDVHVETPADGVGASLVVELPRRDQP</sequence>
<protein>
    <recommendedName>
        <fullName evidence="2">histidine kinase</fullName>
        <ecNumber evidence="2">2.7.13.3</ecNumber>
    </recommendedName>
</protein>
<dbReference type="InterPro" id="IPR001610">
    <property type="entry name" value="PAC"/>
</dbReference>
<proteinExistence type="predicted"/>
<feature type="domain" description="PAC" evidence="6">
    <location>
        <begin position="310"/>
        <end position="362"/>
    </location>
</feature>
<dbReference type="InterPro" id="IPR036097">
    <property type="entry name" value="HisK_dim/P_sf"/>
</dbReference>
<dbReference type="InterPro" id="IPR005467">
    <property type="entry name" value="His_kinase_dom"/>
</dbReference>
<dbReference type="RefSeq" id="WP_169791559.1">
    <property type="nucleotide sequence ID" value="NZ_CP011125.1"/>
</dbReference>
<dbReference type="CDD" id="cd16922">
    <property type="entry name" value="HATPase_EvgS-ArcB-TorS-like"/>
    <property type="match status" value="1"/>
</dbReference>
<dbReference type="AlphaFoldDB" id="A0A0F6W5Z7"/>
<dbReference type="SMART" id="SM00086">
    <property type="entry name" value="PAC"/>
    <property type="match status" value="2"/>
</dbReference>
<dbReference type="Gene3D" id="1.10.287.130">
    <property type="match status" value="1"/>
</dbReference>
<keyword evidence="3" id="KW-0597">Phosphoprotein</keyword>
<feature type="domain" description="Histidine kinase" evidence="5">
    <location>
        <begin position="387"/>
        <end position="606"/>
    </location>
</feature>
<dbReference type="PROSITE" id="PS50113">
    <property type="entry name" value="PAC"/>
    <property type="match status" value="1"/>
</dbReference>
<evidence type="ECO:0000256" key="1">
    <source>
        <dbReference type="ARBA" id="ARBA00000085"/>
    </source>
</evidence>
<evidence type="ECO:0000313" key="7">
    <source>
        <dbReference type="EMBL" id="AKF08292.1"/>
    </source>
</evidence>
<evidence type="ECO:0000256" key="2">
    <source>
        <dbReference type="ARBA" id="ARBA00012438"/>
    </source>
</evidence>
<dbReference type="Pfam" id="PF00512">
    <property type="entry name" value="HisKA"/>
    <property type="match status" value="1"/>
</dbReference>
<evidence type="ECO:0000313" key="8">
    <source>
        <dbReference type="Proteomes" id="UP000034883"/>
    </source>
</evidence>
<dbReference type="PROSITE" id="PS50109">
    <property type="entry name" value="HIS_KIN"/>
    <property type="match status" value="1"/>
</dbReference>
<evidence type="ECO:0000256" key="4">
    <source>
        <dbReference type="SAM" id="Coils"/>
    </source>
</evidence>
<dbReference type="Gene3D" id="3.30.565.10">
    <property type="entry name" value="Histidine kinase-like ATPase, C-terminal domain"/>
    <property type="match status" value="1"/>
</dbReference>
<keyword evidence="4" id="KW-0175">Coiled coil</keyword>
<gene>
    <name evidence="7" type="ORF">DB32_005441</name>
</gene>
<evidence type="ECO:0000259" key="5">
    <source>
        <dbReference type="PROSITE" id="PS50109"/>
    </source>
</evidence>
<dbReference type="GO" id="GO:0000155">
    <property type="term" value="F:phosphorelay sensor kinase activity"/>
    <property type="evidence" value="ECO:0007669"/>
    <property type="project" value="InterPro"/>
</dbReference>
<dbReference type="InterPro" id="IPR035965">
    <property type="entry name" value="PAS-like_dom_sf"/>
</dbReference>
<dbReference type="SMART" id="SM00388">
    <property type="entry name" value="HisKA"/>
    <property type="match status" value="1"/>
</dbReference>
<dbReference type="SUPFAM" id="SSF55874">
    <property type="entry name" value="ATPase domain of HSP90 chaperone/DNA topoisomerase II/histidine kinase"/>
    <property type="match status" value="1"/>
</dbReference>
<dbReference type="PANTHER" id="PTHR43547">
    <property type="entry name" value="TWO-COMPONENT HISTIDINE KINASE"/>
    <property type="match status" value="1"/>
</dbReference>
<dbReference type="InterPro" id="IPR000700">
    <property type="entry name" value="PAS-assoc_C"/>
</dbReference>
<dbReference type="InterPro" id="IPR036890">
    <property type="entry name" value="HATPase_C_sf"/>
</dbReference>
<dbReference type="Proteomes" id="UP000034883">
    <property type="component" value="Chromosome"/>
</dbReference>
<dbReference type="InterPro" id="IPR004358">
    <property type="entry name" value="Sig_transdc_His_kin-like_C"/>
</dbReference>
<dbReference type="EMBL" id="CP011125">
    <property type="protein sequence ID" value="AKF08292.1"/>
    <property type="molecule type" value="Genomic_DNA"/>
</dbReference>
<organism evidence="7 8">
    <name type="scientific">Sandaracinus amylolyticus</name>
    <dbReference type="NCBI Taxonomy" id="927083"/>
    <lineage>
        <taxon>Bacteria</taxon>
        <taxon>Pseudomonadati</taxon>
        <taxon>Myxococcota</taxon>
        <taxon>Polyangia</taxon>
        <taxon>Polyangiales</taxon>
        <taxon>Sandaracinaceae</taxon>
        <taxon>Sandaracinus</taxon>
    </lineage>
</organism>
<dbReference type="PANTHER" id="PTHR43547:SF2">
    <property type="entry name" value="HYBRID SIGNAL TRANSDUCTION HISTIDINE KINASE C"/>
    <property type="match status" value="1"/>
</dbReference>
<reference evidence="7 8" key="1">
    <citation type="submission" date="2015-03" db="EMBL/GenBank/DDBJ databases">
        <title>Genome assembly of Sandaracinus amylolyticus DSM 53668.</title>
        <authorList>
            <person name="Sharma G."/>
            <person name="Subramanian S."/>
        </authorList>
    </citation>
    <scope>NUCLEOTIDE SEQUENCE [LARGE SCALE GENOMIC DNA]</scope>
    <source>
        <strain evidence="7 8">DSM 53668</strain>
    </source>
</reference>
<dbReference type="Pfam" id="PF08447">
    <property type="entry name" value="PAS_3"/>
    <property type="match status" value="2"/>
</dbReference>
<dbReference type="CDD" id="cd00130">
    <property type="entry name" value="PAS"/>
    <property type="match status" value="1"/>
</dbReference>
<dbReference type="PRINTS" id="PR00344">
    <property type="entry name" value="BCTRLSENSOR"/>
</dbReference>
<dbReference type="Pfam" id="PF02518">
    <property type="entry name" value="HATPase_c"/>
    <property type="match status" value="1"/>
</dbReference>
<dbReference type="InterPro" id="IPR000014">
    <property type="entry name" value="PAS"/>
</dbReference>
<dbReference type="InterPro" id="IPR003594">
    <property type="entry name" value="HATPase_dom"/>
</dbReference>
<dbReference type="SUPFAM" id="SSF55785">
    <property type="entry name" value="PYP-like sensor domain (PAS domain)"/>
    <property type="match status" value="2"/>
</dbReference>
<dbReference type="InterPro" id="IPR003661">
    <property type="entry name" value="HisK_dim/P_dom"/>
</dbReference>
<dbReference type="KEGG" id="samy:DB32_005441"/>
<feature type="coiled-coil region" evidence="4">
    <location>
        <begin position="222"/>
        <end position="249"/>
    </location>
</feature>
<evidence type="ECO:0000259" key="6">
    <source>
        <dbReference type="PROSITE" id="PS50113"/>
    </source>
</evidence>
<dbReference type="SMART" id="SM00387">
    <property type="entry name" value="HATPase_c"/>
    <property type="match status" value="1"/>
</dbReference>
<dbReference type="InterPro" id="IPR013655">
    <property type="entry name" value="PAS_fold_3"/>
</dbReference>
<keyword evidence="8" id="KW-1185">Reference proteome</keyword>
<name>A0A0F6W5Z7_9BACT</name>
<evidence type="ECO:0000256" key="3">
    <source>
        <dbReference type="ARBA" id="ARBA00022553"/>
    </source>
</evidence>